<name>A0ACC2D4W7_DIPCM</name>
<evidence type="ECO:0000313" key="2">
    <source>
        <dbReference type="Proteomes" id="UP001162992"/>
    </source>
</evidence>
<dbReference type="Proteomes" id="UP001162992">
    <property type="component" value="Chromosome 7"/>
</dbReference>
<keyword evidence="2" id="KW-1185">Reference proteome</keyword>
<evidence type="ECO:0000313" key="1">
    <source>
        <dbReference type="EMBL" id="KAJ7549273.1"/>
    </source>
</evidence>
<organism evidence="1 2">
    <name type="scientific">Diphasiastrum complanatum</name>
    <name type="common">Issler's clubmoss</name>
    <name type="synonym">Lycopodium complanatum</name>
    <dbReference type="NCBI Taxonomy" id="34168"/>
    <lineage>
        <taxon>Eukaryota</taxon>
        <taxon>Viridiplantae</taxon>
        <taxon>Streptophyta</taxon>
        <taxon>Embryophyta</taxon>
        <taxon>Tracheophyta</taxon>
        <taxon>Lycopodiopsida</taxon>
        <taxon>Lycopodiales</taxon>
        <taxon>Lycopodiaceae</taxon>
        <taxon>Lycopodioideae</taxon>
        <taxon>Diphasiastrum</taxon>
    </lineage>
</organism>
<sequence>MAFVKFSLCFMVIALMLSSFANAQCNPNNFGSLAQCLSAVGNQPGAPSTSCCNSLRPFQGKAQCLCDTLTVAKNKVPSINIQRALSVPKLCGFGSYIPAGFKCNGQSIPQV</sequence>
<dbReference type="EMBL" id="CM055098">
    <property type="protein sequence ID" value="KAJ7549273.1"/>
    <property type="molecule type" value="Genomic_DNA"/>
</dbReference>
<accession>A0ACC2D4W7</accession>
<reference evidence="2" key="1">
    <citation type="journal article" date="2024" name="Proc. Natl. Acad. Sci. U.S.A.">
        <title>Extraordinary preservation of gene collinearity over three hundred million years revealed in homosporous lycophytes.</title>
        <authorList>
            <person name="Li C."/>
            <person name="Wickell D."/>
            <person name="Kuo L.Y."/>
            <person name="Chen X."/>
            <person name="Nie B."/>
            <person name="Liao X."/>
            <person name="Peng D."/>
            <person name="Ji J."/>
            <person name="Jenkins J."/>
            <person name="Williams M."/>
            <person name="Shu S."/>
            <person name="Plott C."/>
            <person name="Barry K."/>
            <person name="Rajasekar S."/>
            <person name="Grimwood J."/>
            <person name="Han X."/>
            <person name="Sun S."/>
            <person name="Hou Z."/>
            <person name="He W."/>
            <person name="Dai G."/>
            <person name="Sun C."/>
            <person name="Schmutz J."/>
            <person name="Leebens-Mack J.H."/>
            <person name="Li F.W."/>
            <person name="Wang L."/>
        </authorList>
    </citation>
    <scope>NUCLEOTIDE SEQUENCE [LARGE SCALE GENOMIC DNA]</scope>
    <source>
        <strain evidence="2">cv. PW_Plant_1</strain>
    </source>
</reference>
<proteinExistence type="predicted"/>
<gene>
    <name evidence="1" type="ORF">O6H91_07G047400</name>
</gene>
<comment type="caution">
    <text evidence="1">The sequence shown here is derived from an EMBL/GenBank/DDBJ whole genome shotgun (WGS) entry which is preliminary data.</text>
</comment>
<protein>
    <submittedName>
        <fullName evidence="1">Uncharacterized protein</fullName>
    </submittedName>
</protein>